<comment type="similarity">
    <text evidence="2">Belongs to the glycogen phosphorylase family.</text>
</comment>
<evidence type="ECO:0000256" key="2">
    <source>
        <dbReference type="ARBA" id="ARBA00006047"/>
    </source>
</evidence>
<comment type="caution">
    <text evidence="6">The sequence shown here is derived from an EMBL/GenBank/DDBJ whole genome shotgun (WGS) entry which is preliminary data.</text>
</comment>
<keyword evidence="7" id="KW-1185">Reference proteome</keyword>
<organism evidence="6 7">
    <name type="scientific">Desulforamulus aquiferis</name>
    <dbReference type="NCBI Taxonomy" id="1397668"/>
    <lineage>
        <taxon>Bacteria</taxon>
        <taxon>Bacillati</taxon>
        <taxon>Bacillota</taxon>
        <taxon>Clostridia</taxon>
        <taxon>Eubacteriales</taxon>
        <taxon>Peptococcaceae</taxon>
        <taxon>Desulforamulus</taxon>
    </lineage>
</organism>
<dbReference type="PANTHER" id="PTHR42655">
    <property type="entry name" value="GLYCOGEN PHOSPHORYLASE"/>
    <property type="match status" value="1"/>
</dbReference>
<dbReference type="AlphaFoldDB" id="A0AAW7ZH07"/>
<dbReference type="PANTHER" id="PTHR42655:SF1">
    <property type="entry name" value="GLYCOGEN PHOSPHORYLASE"/>
    <property type="match status" value="1"/>
</dbReference>
<dbReference type="GO" id="GO:0008184">
    <property type="term" value="F:glycogen phosphorylase activity"/>
    <property type="evidence" value="ECO:0007669"/>
    <property type="project" value="InterPro"/>
</dbReference>
<reference evidence="6" key="1">
    <citation type="journal article" date="2023" name="J. Hazard. Mater.">
        <title>Anaerobic biodegradation of pyrene and benzo[a]pyrene by a new sulfate-reducing Desulforamulus aquiferis strain DSA.</title>
        <authorList>
            <person name="Zhang Z."/>
            <person name="Sun J."/>
            <person name="Gong X."/>
            <person name="Wang C."/>
            <person name="Wang H."/>
        </authorList>
    </citation>
    <scope>NUCLEOTIDE SEQUENCE</scope>
    <source>
        <strain evidence="6">DSA</strain>
    </source>
</reference>
<dbReference type="Gene3D" id="3.40.50.2000">
    <property type="entry name" value="Glycogen Phosphorylase B"/>
    <property type="match status" value="3"/>
</dbReference>
<evidence type="ECO:0000256" key="3">
    <source>
        <dbReference type="ARBA" id="ARBA00022533"/>
    </source>
</evidence>
<dbReference type="EMBL" id="JARPTC010000022">
    <property type="protein sequence ID" value="MDO7788572.1"/>
    <property type="molecule type" value="Genomic_DNA"/>
</dbReference>
<keyword evidence="3" id="KW-0021">Allosteric enzyme</keyword>
<evidence type="ECO:0000313" key="7">
    <source>
        <dbReference type="Proteomes" id="UP001172911"/>
    </source>
</evidence>
<dbReference type="Pfam" id="PF00343">
    <property type="entry name" value="Phosphorylase"/>
    <property type="match status" value="1"/>
</dbReference>
<comment type="catalytic activity">
    <reaction evidence="1">
        <text>[(1-&gt;4)-alpha-D-glucosyl](n) + phosphate = [(1-&gt;4)-alpha-D-glucosyl](n-1) + alpha-D-glucose 1-phosphate</text>
        <dbReference type="Rhea" id="RHEA:41732"/>
        <dbReference type="Rhea" id="RHEA-COMP:9584"/>
        <dbReference type="Rhea" id="RHEA-COMP:9586"/>
        <dbReference type="ChEBI" id="CHEBI:15444"/>
        <dbReference type="ChEBI" id="CHEBI:43474"/>
        <dbReference type="ChEBI" id="CHEBI:58601"/>
        <dbReference type="EC" id="2.4.1.1"/>
    </reaction>
</comment>
<accession>A0AAW7ZH07</accession>
<keyword evidence="4" id="KW-0663">Pyridoxal phosphate</keyword>
<feature type="modified residue" description="N6-(pyridoxal phosphate)lysine" evidence="4">
    <location>
        <position position="603"/>
    </location>
</feature>
<name>A0AAW7ZH07_9FIRM</name>
<dbReference type="SUPFAM" id="SSF53756">
    <property type="entry name" value="UDP-Glycosyltransferase/glycogen phosphorylase"/>
    <property type="match status" value="1"/>
</dbReference>
<evidence type="ECO:0000256" key="4">
    <source>
        <dbReference type="PIRSR" id="PIRSR000460-1"/>
    </source>
</evidence>
<dbReference type="GO" id="GO:0030170">
    <property type="term" value="F:pyridoxal phosphate binding"/>
    <property type="evidence" value="ECO:0007669"/>
    <property type="project" value="InterPro"/>
</dbReference>
<dbReference type="Proteomes" id="UP001172911">
    <property type="component" value="Unassembled WGS sequence"/>
</dbReference>
<dbReference type="InterPro" id="IPR052182">
    <property type="entry name" value="Glycogen/Maltodextrin_Phosph"/>
</dbReference>
<dbReference type="InterPro" id="IPR000811">
    <property type="entry name" value="Glyco_trans_35"/>
</dbReference>
<dbReference type="Pfam" id="PF11897">
    <property type="entry name" value="DUF3417"/>
    <property type="match status" value="1"/>
</dbReference>
<evidence type="ECO:0000256" key="1">
    <source>
        <dbReference type="ARBA" id="ARBA00001275"/>
    </source>
</evidence>
<dbReference type="InterPro" id="IPR024517">
    <property type="entry name" value="Glycogen_phosphorylase_DUF3417"/>
</dbReference>
<dbReference type="GO" id="GO:0005975">
    <property type="term" value="P:carbohydrate metabolic process"/>
    <property type="evidence" value="ECO:0007669"/>
    <property type="project" value="InterPro"/>
</dbReference>
<evidence type="ECO:0000313" key="6">
    <source>
        <dbReference type="EMBL" id="MDO7788572.1"/>
    </source>
</evidence>
<dbReference type="RefSeq" id="WP_304544627.1">
    <property type="nucleotide sequence ID" value="NZ_JARPTC010000022.1"/>
</dbReference>
<reference evidence="6" key="2">
    <citation type="submission" date="2023-03" db="EMBL/GenBank/DDBJ databases">
        <authorList>
            <person name="Zhang Z."/>
        </authorList>
    </citation>
    <scope>NUCLEOTIDE SEQUENCE</scope>
    <source>
        <strain evidence="6">DSA</strain>
    </source>
</reference>
<evidence type="ECO:0000259" key="5">
    <source>
        <dbReference type="Pfam" id="PF11897"/>
    </source>
</evidence>
<gene>
    <name evidence="6" type="primary">glgP</name>
    <name evidence="6" type="ORF">P6N53_15195</name>
</gene>
<sequence length="847" mass="96834">MYYFRTITVSPTLPDRIGRLKELSCNLWFSWNPEAIELFQRINKDKWKELNHNPVKLLLEVNSQELEGVASDPEYTALYDKVIAEMDQYMKADTWFNNKYPNLSNRVVAYFSAEFGLHESLPIYSGGLGVLAGDHCKAASDIGVPLVGIGLLYKQGYFTQHINRAGWQEAHYPFQNYNEMPVKPSLNAEGKEIIVGVDLPGKTVYLKVWEVQVGRIKLYLMDADITLNKTNDRQLTAQLYGGDRDTRISQEIILGIGGVKALRQLGINPAAWHINEGHAAFLCIERLKELVQSGVPLATAKEAVRASTVFTTHTPVPAGHDVFDTDKVNYYLNSYYEPLGLDREGFMNLGWDPKRQSFNMTILAMNLAAYCNGVSKLHGEVTRKMFHYLYQSIPVEEVPVFSVTNGIHTTTWLAKEIRDLFDSYLGHHWSADVSNKNTWESIDKIPDEKIWSTHLDLKKKAINFVRGILRNQKNRNQESAEEIRAIEEYLNPEAFTIGFARRFATYKRATLLMRDRERLARLFSDPERPIQIIFAGKAHPADRSGQELIKQIFDLSREEPFKGKIIFIENYDMNVARHLVQGVDMWLNTPRWPMEASGTSGMKAAANGVINCSVLDGWWPEAYNRQNGFSIGEETGYRTEEEQDRDDAYHLYSILENQIIPAYYNKSDGYPREWIGIMKNCIKTITPQFSTERMVKEYTDRFYSQVANRGEQFSVNNFQVASQLQDYKRFIKDNWHYVTVKSVDANIDKNIKVGETLDLAASVYLGPIPPKDVVVEVVHGCEGDHALTEIKTIPLDVHEKFSEGAYNYRGGFKLDQGTCGFTVRVRPENPYLATRFELPLASWANNF</sequence>
<dbReference type="InterPro" id="IPR011834">
    <property type="entry name" value="Agluc_phsphrylas"/>
</dbReference>
<dbReference type="NCBIfam" id="TIGR02094">
    <property type="entry name" value="more_P_ylases"/>
    <property type="match status" value="1"/>
</dbReference>
<protein>
    <submittedName>
        <fullName evidence="6">Alpha-glucan family phosphorylase</fullName>
    </submittedName>
</protein>
<proteinExistence type="inferred from homology"/>
<feature type="domain" description="DUF3417" evidence="5">
    <location>
        <begin position="13"/>
        <end position="121"/>
    </location>
</feature>
<dbReference type="PIRSF" id="PIRSF000460">
    <property type="entry name" value="Pprylas_GlgP"/>
    <property type="match status" value="1"/>
</dbReference>